<evidence type="ECO:0000256" key="5">
    <source>
        <dbReference type="PIRSR" id="PIRSR602401-1"/>
    </source>
</evidence>
<protein>
    <submittedName>
        <fullName evidence="6">Cytochrome</fullName>
    </submittedName>
</protein>
<keyword evidence="4 5" id="KW-0408">Iron</keyword>
<dbReference type="PANTHER" id="PTHR24305:SF235">
    <property type="entry name" value="CYTOCHROME P450 MONOOXYGENASE APDB-RELATED"/>
    <property type="match status" value="1"/>
</dbReference>
<dbReference type="Proteomes" id="UP000187455">
    <property type="component" value="Unassembled WGS sequence"/>
</dbReference>
<keyword evidence="5" id="KW-0349">Heme</keyword>
<dbReference type="PRINTS" id="PR00463">
    <property type="entry name" value="EP450I"/>
</dbReference>
<keyword evidence="7" id="KW-1185">Reference proteome</keyword>
<dbReference type="InterPro" id="IPR001128">
    <property type="entry name" value="Cyt_P450"/>
</dbReference>
<comment type="caution">
    <text evidence="6">The sequence shown here is derived from an EMBL/GenBank/DDBJ whole genome shotgun (WGS) entry which is preliminary data.</text>
</comment>
<dbReference type="PRINTS" id="PR00385">
    <property type="entry name" value="P450"/>
</dbReference>
<dbReference type="STRING" id="133383.A0A1R0H655"/>
<keyword evidence="3" id="KW-0560">Oxidoreductase</keyword>
<dbReference type="InterPro" id="IPR002401">
    <property type="entry name" value="Cyt_P450_E_grp-I"/>
</dbReference>
<evidence type="ECO:0000256" key="3">
    <source>
        <dbReference type="ARBA" id="ARBA00023002"/>
    </source>
</evidence>
<evidence type="ECO:0000256" key="1">
    <source>
        <dbReference type="ARBA" id="ARBA00001971"/>
    </source>
</evidence>
<evidence type="ECO:0000313" key="6">
    <source>
        <dbReference type="EMBL" id="OLY84571.1"/>
    </source>
</evidence>
<evidence type="ECO:0000256" key="4">
    <source>
        <dbReference type="ARBA" id="ARBA00023004"/>
    </source>
</evidence>
<evidence type="ECO:0000256" key="2">
    <source>
        <dbReference type="ARBA" id="ARBA00022723"/>
    </source>
</evidence>
<keyword evidence="2 5" id="KW-0479">Metal-binding</keyword>
<proteinExistence type="predicted"/>
<dbReference type="InterPro" id="IPR036396">
    <property type="entry name" value="Cyt_P450_sf"/>
</dbReference>
<organism evidence="6 7">
    <name type="scientific">Smittium mucronatum</name>
    <dbReference type="NCBI Taxonomy" id="133383"/>
    <lineage>
        <taxon>Eukaryota</taxon>
        <taxon>Fungi</taxon>
        <taxon>Fungi incertae sedis</taxon>
        <taxon>Zoopagomycota</taxon>
        <taxon>Kickxellomycotina</taxon>
        <taxon>Harpellomycetes</taxon>
        <taxon>Harpellales</taxon>
        <taxon>Legeriomycetaceae</taxon>
        <taxon>Smittium</taxon>
    </lineage>
</organism>
<reference evidence="6 7" key="1">
    <citation type="journal article" date="2016" name="Mol. Biol. Evol.">
        <title>Genome-Wide Survey of Gut Fungi (Harpellales) Reveals the First Horizontally Transferred Ubiquitin Gene from a Mosquito Host.</title>
        <authorList>
            <person name="Wang Y."/>
            <person name="White M.M."/>
            <person name="Kvist S."/>
            <person name="Moncalvo J.M."/>
        </authorList>
    </citation>
    <scope>NUCLEOTIDE SEQUENCE [LARGE SCALE GENOMIC DNA]</scope>
    <source>
        <strain evidence="6 7">ALG-7-W6</strain>
    </source>
</reference>
<dbReference type="GO" id="GO:0005506">
    <property type="term" value="F:iron ion binding"/>
    <property type="evidence" value="ECO:0007669"/>
    <property type="project" value="InterPro"/>
</dbReference>
<dbReference type="SUPFAM" id="SSF48264">
    <property type="entry name" value="Cytochrome P450"/>
    <property type="match status" value="1"/>
</dbReference>
<evidence type="ECO:0000313" key="7">
    <source>
        <dbReference type="Proteomes" id="UP000187455"/>
    </source>
</evidence>
<dbReference type="AlphaFoldDB" id="A0A1R0H655"/>
<feature type="binding site" description="axial binding residue" evidence="5">
    <location>
        <position position="384"/>
    </location>
    <ligand>
        <name>heme</name>
        <dbReference type="ChEBI" id="CHEBI:30413"/>
    </ligand>
    <ligandPart>
        <name>Fe</name>
        <dbReference type="ChEBI" id="CHEBI:18248"/>
    </ligandPart>
</feature>
<accession>A0A1R0H655</accession>
<gene>
    <name evidence="6" type="ORF">AYI68_g1266</name>
</gene>
<dbReference type="Pfam" id="PF00067">
    <property type="entry name" value="p450"/>
    <property type="match status" value="1"/>
</dbReference>
<dbReference type="InterPro" id="IPR050121">
    <property type="entry name" value="Cytochrome_P450_monoxygenase"/>
</dbReference>
<dbReference type="PANTHER" id="PTHR24305">
    <property type="entry name" value="CYTOCHROME P450"/>
    <property type="match status" value="1"/>
</dbReference>
<dbReference type="GO" id="GO:0020037">
    <property type="term" value="F:heme binding"/>
    <property type="evidence" value="ECO:0007669"/>
    <property type="project" value="InterPro"/>
</dbReference>
<name>A0A1R0H655_9FUNG</name>
<dbReference type="GO" id="GO:0016705">
    <property type="term" value="F:oxidoreductase activity, acting on paired donors, with incorporation or reduction of molecular oxygen"/>
    <property type="evidence" value="ECO:0007669"/>
    <property type="project" value="InterPro"/>
</dbReference>
<comment type="cofactor">
    <cofactor evidence="1 5">
        <name>heme</name>
        <dbReference type="ChEBI" id="CHEBI:30413"/>
    </cofactor>
</comment>
<dbReference type="Gene3D" id="1.10.630.10">
    <property type="entry name" value="Cytochrome P450"/>
    <property type="match status" value="2"/>
</dbReference>
<sequence>MTDIPSIMNKEKLLVVLKELGSSRTLYTLLCIYGVSKVLYHTFLDPLRNVPGPWWAGFTSLPYSIKKLQGDISSYVKDLHKRYGPVVRISPEVVSVDGAADVRKIMSTYRYPKSQSFEDVLLSENMFSTTNESYNRSRRKQVGPAFSHTGLANIEEDVMKSGIISAAPILHRVPFIMVQLRKETNIMFSFVHDSIKARREGIKSGEISKDRLDVLQMFLDSTNPDGSKLSEKEIFSETFLMLAAGTDATAMSLTATMHMLTLYPEVFEKVCNEIRSTFTDRSQLIRYSEAKDKLPYFVATVYESIRLLPIVGGLVSRDSSSEGVVLSGIVVPKNVKIGLYFEGANRDPELYKSPESFDPSRYLGPEGDLLKKETFSFSHGVRICPGRK</sequence>
<dbReference type="GO" id="GO:0004497">
    <property type="term" value="F:monooxygenase activity"/>
    <property type="evidence" value="ECO:0007669"/>
    <property type="project" value="InterPro"/>
</dbReference>
<dbReference type="OrthoDB" id="1470350at2759"/>
<dbReference type="EMBL" id="LSSL01000451">
    <property type="protein sequence ID" value="OLY84571.1"/>
    <property type="molecule type" value="Genomic_DNA"/>
</dbReference>